<dbReference type="AlphaFoldDB" id="A0A0R3QD35"/>
<feature type="transmembrane region" description="Helical" evidence="1">
    <location>
        <begin position="16"/>
        <end position="39"/>
    </location>
</feature>
<organism evidence="2">
    <name type="scientific">Brugia timori</name>
    <dbReference type="NCBI Taxonomy" id="42155"/>
    <lineage>
        <taxon>Eukaryota</taxon>
        <taxon>Metazoa</taxon>
        <taxon>Ecdysozoa</taxon>
        <taxon>Nematoda</taxon>
        <taxon>Chromadorea</taxon>
        <taxon>Rhabditida</taxon>
        <taxon>Spirurina</taxon>
        <taxon>Spiruromorpha</taxon>
        <taxon>Filarioidea</taxon>
        <taxon>Onchocercidae</taxon>
        <taxon>Brugia</taxon>
    </lineage>
</organism>
<evidence type="ECO:0000313" key="2">
    <source>
        <dbReference type="WBParaSite" id="BTMF_0000426701-mRNA-1"/>
    </source>
</evidence>
<keyword evidence="1" id="KW-0812">Transmembrane</keyword>
<evidence type="ECO:0000256" key="1">
    <source>
        <dbReference type="SAM" id="Phobius"/>
    </source>
</evidence>
<name>A0A0R3QD35_9BILA</name>
<keyword evidence="1" id="KW-0472">Membrane</keyword>
<sequence length="44" mass="4725">LSRSSSTYRKLDTVNAGLITGVHCISAILNNISMLVFLISTSNL</sequence>
<keyword evidence="1" id="KW-1133">Transmembrane helix</keyword>
<protein>
    <submittedName>
        <fullName evidence="2">7TM_GPCR_Srx domain-containing protein</fullName>
    </submittedName>
</protein>
<reference evidence="2" key="1">
    <citation type="submission" date="2017-02" db="UniProtKB">
        <authorList>
            <consortium name="WormBaseParasite"/>
        </authorList>
    </citation>
    <scope>IDENTIFICATION</scope>
</reference>
<proteinExistence type="predicted"/>
<dbReference type="WBParaSite" id="BTMF_0000426701-mRNA-1">
    <property type="protein sequence ID" value="BTMF_0000426701-mRNA-1"/>
    <property type="gene ID" value="BTMF_0000426701"/>
</dbReference>
<accession>A0A0R3QD35</accession>